<dbReference type="EMBL" id="HBGW01025884">
    <property type="protein sequence ID" value="CAD9543018.1"/>
    <property type="molecule type" value="Transcribed_RNA"/>
</dbReference>
<evidence type="ECO:0000256" key="1">
    <source>
        <dbReference type="ARBA" id="ARBA00010515"/>
    </source>
</evidence>
<reference evidence="5" key="1">
    <citation type="submission" date="2021-01" db="EMBL/GenBank/DDBJ databases">
        <authorList>
            <person name="Corre E."/>
            <person name="Pelletier E."/>
            <person name="Niang G."/>
            <person name="Scheremetjew M."/>
            <person name="Finn R."/>
            <person name="Kale V."/>
            <person name="Holt S."/>
            <person name="Cochrane G."/>
            <person name="Meng A."/>
            <person name="Brown T."/>
            <person name="Cohen L."/>
        </authorList>
    </citation>
    <scope>NUCLEOTIDE SEQUENCE</scope>
    <source>
        <strain evidence="5">RCC3387</strain>
    </source>
</reference>
<dbReference type="InterPro" id="IPR050300">
    <property type="entry name" value="GDXG_lipolytic_enzyme"/>
</dbReference>
<dbReference type="Pfam" id="PF07859">
    <property type="entry name" value="Abhydrolase_3"/>
    <property type="match status" value="1"/>
</dbReference>
<protein>
    <recommendedName>
        <fullName evidence="4">Alpha/beta hydrolase fold-3 domain-containing protein</fullName>
    </recommendedName>
</protein>
<dbReference type="InterPro" id="IPR013094">
    <property type="entry name" value="AB_hydrolase_3"/>
</dbReference>
<comment type="similarity">
    <text evidence="1">Belongs to the 'GDXG' lipolytic enzyme family.</text>
</comment>
<dbReference type="SUPFAM" id="SSF53474">
    <property type="entry name" value="alpha/beta-Hydrolases"/>
    <property type="match status" value="1"/>
</dbReference>
<dbReference type="AlphaFoldDB" id="A0A7S2JB81"/>
<evidence type="ECO:0000259" key="4">
    <source>
        <dbReference type="Pfam" id="PF07859"/>
    </source>
</evidence>
<dbReference type="GO" id="GO:0016787">
    <property type="term" value="F:hydrolase activity"/>
    <property type="evidence" value="ECO:0007669"/>
    <property type="project" value="UniProtKB-KW"/>
</dbReference>
<evidence type="ECO:0000256" key="2">
    <source>
        <dbReference type="ARBA" id="ARBA00022801"/>
    </source>
</evidence>
<organism evidence="5">
    <name type="scientific">Zooxanthella nutricula</name>
    <dbReference type="NCBI Taxonomy" id="1333877"/>
    <lineage>
        <taxon>Eukaryota</taxon>
        <taxon>Sar</taxon>
        <taxon>Alveolata</taxon>
        <taxon>Dinophyceae</taxon>
        <taxon>Peridiniales</taxon>
        <taxon>Peridiniales incertae sedis</taxon>
        <taxon>Zooxanthella</taxon>
    </lineage>
</organism>
<dbReference type="InterPro" id="IPR029058">
    <property type="entry name" value="AB_hydrolase_fold"/>
</dbReference>
<keyword evidence="2" id="KW-0378">Hydrolase</keyword>
<evidence type="ECO:0000256" key="3">
    <source>
        <dbReference type="PROSITE-ProRule" id="PRU10038"/>
    </source>
</evidence>
<dbReference type="Gene3D" id="3.40.50.1820">
    <property type="entry name" value="alpha/beta hydrolase"/>
    <property type="match status" value="1"/>
</dbReference>
<feature type="active site" evidence="3">
    <location>
        <position position="134"/>
    </location>
</feature>
<proteinExistence type="inferred from homology"/>
<dbReference type="PROSITE" id="PS01174">
    <property type="entry name" value="LIPASE_GDXG_SER"/>
    <property type="match status" value="1"/>
</dbReference>
<evidence type="ECO:0000313" key="5">
    <source>
        <dbReference type="EMBL" id="CAD9543018.1"/>
    </source>
</evidence>
<sequence length="280" mass="30396">MVHFAGACVLRAVRAPINAVSASLGFAAALTSSTTYSTVRISDEVHGVEAVAPGAQRTRVILYFHGGGHWLLNVHTYREFIGRLSAETNARVVAVAYRKPPDVQFPAGLEDAMKAWRWALEQCPASAVAVAGDSSGGNLAFALMVKLAQLEEPQPAACIGISPWLNLNRPQWTGAWGKLCVELYLGGKRKVTAASDPLVSPVNMQPELLQRCAPVLMHAGRNELTTEDVKAMQAAFEREGIFTEVQLYGAPHIFQVGPGFWNSTKDSLSRISAFLERHWS</sequence>
<accession>A0A7S2JB81</accession>
<name>A0A7S2JB81_9DINO</name>
<dbReference type="PANTHER" id="PTHR48081">
    <property type="entry name" value="AB HYDROLASE SUPERFAMILY PROTEIN C4A8.06C"/>
    <property type="match status" value="1"/>
</dbReference>
<dbReference type="PANTHER" id="PTHR48081:SF8">
    <property type="entry name" value="ALPHA_BETA HYDROLASE FOLD-3 DOMAIN-CONTAINING PROTEIN-RELATED"/>
    <property type="match status" value="1"/>
</dbReference>
<feature type="domain" description="Alpha/beta hydrolase fold-3" evidence="4">
    <location>
        <begin position="61"/>
        <end position="254"/>
    </location>
</feature>
<dbReference type="InterPro" id="IPR033140">
    <property type="entry name" value="Lipase_GDXG_put_SER_AS"/>
</dbReference>
<gene>
    <name evidence="5" type="ORF">BRAN1462_LOCUS16446</name>
</gene>